<gene>
    <name evidence="1" type="ORF">DARMORV10_A04P03040.1</name>
</gene>
<accession>A0A817AV24</accession>
<organism evidence="1">
    <name type="scientific">Brassica napus</name>
    <name type="common">Rape</name>
    <dbReference type="NCBI Taxonomy" id="3708"/>
    <lineage>
        <taxon>Eukaryota</taxon>
        <taxon>Viridiplantae</taxon>
        <taxon>Streptophyta</taxon>
        <taxon>Embryophyta</taxon>
        <taxon>Tracheophyta</taxon>
        <taxon>Spermatophyta</taxon>
        <taxon>Magnoliopsida</taxon>
        <taxon>eudicotyledons</taxon>
        <taxon>Gunneridae</taxon>
        <taxon>Pentapetalae</taxon>
        <taxon>rosids</taxon>
        <taxon>malvids</taxon>
        <taxon>Brassicales</taxon>
        <taxon>Brassicaceae</taxon>
        <taxon>Brassiceae</taxon>
        <taxon>Brassica</taxon>
    </lineage>
</organism>
<evidence type="ECO:0000313" key="1">
    <source>
        <dbReference type="EMBL" id="CAF2265762.1"/>
    </source>
</evidence>
<proteinExistence type="predicted"/>
<dbReference type="AlphaFoldDB" id="A0A817AV24"/>
<name>A0A817AV24_BRANA</name>
<reference evidence="1" key="1">
    <citation type="submission" date="2021-01" db="EMBL/GenBank/DDBJ databases">
        <authorList>
            <consortium name="Genoscope - CEA"/>
            <person name="William W."/>
        </authorList>
    </citation>
    <scope>NUCLEOTIDE SEQUENCE</scope>
</reference>
<sequence>QNTSARKALPPFIPSSSYLRMRSEQIVYRSCLPKDFLNKDPRRWLVQNWWHHSWRVKT</sequence>
<protein>
    <submittedName>
        <fullName evidence="1">(rape) hypothetical protein</fullName>
    </submittedName>
</protein>
<feature type="non-terminal residue" evidence="1">
    <location>
        <position position="58"/>
    </location>
</feature>
<dbReference type="Proteomes" id="UP001295469">
    <property type="component" value="Chromosome A04"/>
</dbReference>
<dbReference type="EMBL" id="HG994358">
    <property type="protein sequence ID" value="CAF2265762.1"/>
    <property type="molecule type" value="Genomic_DNA"/>
</dbReference>